<feature type="domain" description="Glycosyl transferase family 1" evidence="1">
    <location>
        <begin position="171"/>
        <end position="328"/>
    </location>
</feature>
<dbReference type="InterPro" id="IPR001296">
    <property type="entry name" value="Glyco_trans_1"/>
</dbReference>
<evidence type="ECO:0000259" key="1">
    <source>
        <dbReference type="Pfam" id="PF00534"/>
    </source>
</evidence>
<dbReference type="Pfam" id="PF00534">
    <property type="entry name" value="Glycos_transf_1"/>
    <property type="match status" value="1"/>
</dbReference>
<reference evidence="3" key="2">
    <citation type="journal article" date="2021" name="PeerJ">
        <title>Extensive microbial diversity within the chicken gut microbiome revealed by metagenomics and culture.</title>
        <authorList>
            <person name="Gilroy R."/>
            <person name="Ravi A."/>
            <person name="Getino M."/>
            <person name="Pursley I."/>
            <person name="Horton D.L."/>
            <person name="Alikhan N.F."/>
            <person name="Baker D."/>
            <person name="Gharbi K."/>
            <person name="Hall N."/>
            <person name="Watson M."/>
            <person name="Adriaenssens E.M."/>
            <person name="Foster-Nyarko E."/>
            <person name="Jarju S."/>
            <person name="Secka A."/>
            <person name="Antonio M."/>
            <person name="Oren A."/>
            <person name="Chaudhuri R.R."/>
            <person name="La Ragione R."/>
            <person name="Hildebrand F."/>
            <person name="Pallen M.J."/>
        </authorList>
    </citation>
    <scope>NUCLEOTIDE SEQUENCE</scope>
    <source>
        <strain evidence="3">3924</strain>
    </source>
</reference>
<sequence>MKRIAVYVPTLRSGGAEKQATILAAMLSSEHEVHLITLDSRHEDHAPNVRRLEMSSVIRHFIYGNAFSKVRQLRSILSENKIDVMFNYLTTPDVLGCYAGRRAGVGKIYNGIRNSQLPYTKFIFEKYVHNRWATGTVFNCQSGLDAFVSRGFRRDRCIFIPNCYPDVSPPVSRPDKREKEIITVGRFVPQKDYLTAIKAIAVLHDRKDFRFNIVGYGVLEKQIRRWIVDYGIQGCTTISIDPPNVKELMHNADIYLSTSLFEGTSNSIMEALDFSLPVVCTDVGDNNRLVMNGVNGYLHRVRDYSAIANSIGMLLDDLSMRNNFGRKGNLHLRENFSPSLFFSRYSELL</sequence>
<dbReference type="EMBL" id="JADIMV010000143">
    <property type="protein sequence ID" value="MBO8440669.1"/>
    <property type="molecule type" value="Genomic_DNA"/>
</dbReference>
<protein>
    <submittedName>
        <fullName evidence="3">Glycosyltransferase family 4 protein</fullName>
    </submittedName>
</protein>
<dbReference type="CDD" id="cd03801">
    <property type="entry name" value="GT4_PimA-like"/>
    <property type="match status" value="1"/>
</dbReference>
<evidence type="ECO:0000313" key="3">
    <source>
        <dbReference type="EMBL" id="MBO8440669.1"/>
    </source>
</evidence>
<dbReference type="PANTHER" id="PTHR12526:SF630">
    <property type="entry name" value="GLYCOSYLTRANSFERASE"/>
    <property type="match status" value="1"/>
</dbReference>
<accession>A0A940IFI0</accession>
<name>A0A940IFI0_9BACT</name>
<reference evidence="3" key="1">
    <citation type="submission" date="2020-10" db="EMBL/GenBank/DDBJ databases">
        <authorList>
            <person name="Gilroy R."/>
        </authorList>
    </citation>
    <scope>NUCLEOTIDE SEQUENCE</scope>
    <source>
        <strain evidence="3">3924</strain>
    </source>
</reference>
<feature type="domain" description="Glycosyltransferase subfamily 4-like N-terminal" evidence="2">
    <location>
        <begin position="14"/>
        <end position="163"/>
    </location>
</feature>
<evidence type="ECO:0000259" key="2">
    <source>
        <dbReference type="Pfam" id="PF13439"/>
    </source>
</evidence>
<dbReference type="AlphaFoldDB" id="A0A940IFI0"/>
<dbReference type="Pfam" id="PF13439">
    <property type="entry name" value="Glyco_transf_4"/>
    <property type="match status" value="1"/>
</dbReference>
<dbReference type="PANTHER" id="PTHR12526">
    <property type="entry name" value="GLYCOSYLTRANSFERASE"/>
    <property type="match status" value="1"/>
</dbReference>
<dbReference type="InterPro" id="IPR028098">
    <property type="entry name" value="Glyco_trans_4-like_N"/>
</dbReference>
<dbReference type="SUPFAM" id="SSF53756">
    <property type="entry name" value="UDP-Glycosyltransferase/glycogen phosphorylase"/>
    <property type="match status" value="1"/>
</dbReference>
<dbReference type="GO" id="GO:0016757">
    <property type="term" value="F:glycosyltransferase activity"/>
    <property type="evidence" value="ECO:0007669"/>
    <property type="project" value="InterPro"/>
</dbReference>
<evidence type="ECO:0000313" key="4">
    <source>
        <dbReference type="Proteomes" id="UP000712007"/>
    </source>
</evidence>
<dbReference type="Proteomes" id="UP000712007">
    <property type="component" value="Unassembled WGS sequence"/>
</dbReference>
<organism evidence="3 4">
    <name type="scientific">Candidatus Aphodosoma intestinipullorum</name>
    <dbReference type="NCBI Taxonomy" id="2840674"/>
    <lineage>
        <taxon>Bacteria</taxon>
        <taxon>Pseudomonadati</taxon>
        <taxon>Bacteroidota</taxon>
        <taxon>Bacteroidia</taxon>
        <taxon>Bacteroidales</taxon>
        <taxon>Candidatus Aphodosoma</taxon>
    </lineage>
</organism>
<gene>
    <name evidence="3" type="ORF">IAC51_08495</name>
</gene>
<comment type="caution">
    <text evidence="3">The sequence shown here is derived from an EMBL/GenBank/DDBJ whole genome shotgun (WGS) entry which is preliminary data.</text>
</comment>
<proteinExistence type="predicted"/>
<dbReference type="Gene3D" id="3.40.50.2000">
    <property type="entry name" value="Glycogen Phosphorylase B"/>
    <property type="match status" value="2"/>
</dbReference>